<feature type="domain" description="EamA" evidence="1">
    <location>
        <begin position="8"/>
        <end position="143"/>
    </location>
</feature>
<accession>A0A433WN90</accession>
<evidence type="ECO:0000313" key="3">
    <source>
        <dbReference type="Proteomes" id="UP000281028"/>
    </source>
</evidence>
<proteinExistence type="predicted"/>
<keyword evidence="3" id="KW-1185">Reference proteome</keyword>
<sequence length="215" mass="23080">MKKGFITAIGCVMAGAVSFGILGTFVKLARGDGYDVPAITFAQVFTGLVFLLLLNALPPGRREATRYFTGREKLLVILHGGCVGLISTFYFLSIRYGSAAVSIVLLAQSVWMGILLECILTRSFPAVRKIMAVIIILAGTLLAASLLQSSHTAISPAGVGYGLLAAIANTASIYCSGKVVVHKSPLRRTLYLGIGCVLMVWMNVRNYELRIANYE</sequence>
<comment type="caution">
    <text evidence="2">The sequence shown here is derived from an EMBL/GenBank/DDBJ whole genome shotgun (WGS) entry which is preliminary data.</text>
</comment>
<evidence type="ECO:0000313" key="2">
    <source>
        <dbReference type="EMBL" id="NSL87279.1"/>
    </source>
</evidence>
<dbReference type="GO" id="GO:0016020">
    <property type="term" value="C:membrane"/>
    <property type="evidence" value="ECO:0007669"/>
    <property type="project" value="InterPro"/>
</dbReference>
<protein>
    <submittedName>
        <fullName evidence="2">DMT family transporter</fullName>
    </submittedName>
</protein>
<gene>
    <name evidence="2" type="ORF">ECE50_010590</name>
</gene>
<name>A0A433WN90_9BACT</name>
<reference evidence="2" key="1">
    <citation type="submission" date="2020-05" db="EMBL/GenBank/DDBJ databases">
        <title>Chitinophaga laudate sp. nov., isolated from a tropical peat swamp.</title>
        <authorList>
            <person name="Goh C.B.S."/>
            <person name="Lee M.S."/>
            <person name="Parimannan S."/>
            <person name="Pasbakhsh P."/>
            <person name="Yule C.M."/>
            <person name="Rajandas H."/>
            <person name="Loke S."/>
            <person name="Croft L."/>
            <person name="Tan J.B.L."/>
        </authorList>
    </citation>
    <scope>NUCLEOTIDE SEQUENCE</scope>
    <source>
        <strain evidence="2">Mgbs1</strain>
    </source>
</reference>
<evidence type="ECO:0000259" key="1">
    <source>
        <dbReference type="Pfam" id="PF00892"/>
    </source>
</evidence>
<dbReference type="AlphaFoldDB" id="A0A433WN90"/>
<dbReference type="EMBL" id="RIAR02000001">
    <property type="protein sequence ID" value="NSL87279.1"/>
    <property type="molecule type" value="Genomic_DNA"/>
</dbReference>
<dbReference type="OrthoDB" id="3180815at2"/>
<organism evidence="2 3">
    <name type="scientific">Chitinophaga solisilvae</name>
    <dbReference type="NCBI Taxonomy" id="1233460"/>
    <lineage>
        <taxon>Bacteria</taxon>
        <taxon>Pseudomonadati</taxon>
        <taxon>Bacteroidota</taxon>
        <taxon>Chitinophagia</taxon>
        <taxon>Chitinophagales</taxon>
        <taxon>Chitinophagaceae</taxon>
        <taxon>Chitinophaga</taxon>
    </lineage>
</organism>
<dbReference type="Pfam" id="PF00892">
    <property type="entry name" value="EamA"/>
    <property type="match status" value="1"/>
</dbReference>
<dbReference type="Proteomes" id="UP000281028">
    <property type="component" value="Unassembled WGS sequence"/>
</dbReference>
<dbReference type="InterPro" id="IPR000620">
    <property type="entry name" value="EamA_dom"/>
</dbReference>